<dbReference type="Pfam" id="PF20430">
    <property type="entry name" value="Eplus_motif"/>
    <property type="match status" value="1"/>
</dbReference>
<evidence type="ECO:0000256" key="2">
    <source>
        <dbReference type="PROSITE-ProRule" id="PRU00708"/>
    </source>
</evidence>
<dbReference type="Pfam" id="PF20431">
    <property type="entry name" value="E_motif"/>
    <property type="match status" value="1"/>
</dbReference>
<dbReference type="OMA" id="CWIIRSG"/>
<dbReference type="FunFam" id="1.25.40.10:FF:000515">
    <property type="entry name" value="Pentatricopeptide repeat-containing protein chloroplastic"/>
    <property type="match status" value="1"/>
</dbReference>
<dbReference type="Gene3D" id="1.25.40.10">
    <property type="entry name" value="Tetratricopeptide repeat domain"/>
    <property type="match status" value="3"/>
</dbReference>
<keyword evidence="1" id="KW-0677">Repeat</keyword>
<organism evidence="3 4">
    <name type="scientific">Taxus chinensis</name>
    <name type="common">Chinese yew</name>
    <name type="synonym">Taxus wallichiana var. chinensis</name>
    <dbReference type="NCBI Taxonomy" id="29808"/>
    <lineage>
        <taxon>Eukaryota</taxon>
        <taxon>Viridiplantae</taxon>
        <taxon>Streptophyta</taxon>
        <taxon>Embryophyta</taxon>
        <taxon>Tracheophyta</taxon>
        <taxon>Spermatophyta</taxon>
        <taxon>Pinopsida</taxon>
        <taxon>Pinidae</taxon>
        <taxon>Conifers II</taxon>
        <taxon>Cupressales</taxon>
        <taxon>Taxaceae</taxon>
        <taxon>Taxus</taxon>
    </lineage>
</organism>
<dbReference type="FunFam" id="1.25.40.10:FF:000344">
    <property type="entry name" value="Pentatricopeptide repeat-containing protein"/>
    <property type="match status" value="1"/>
</dbReference>
<dbReference type="InterPro" id="IPR046849">
    <property type="entry name" value="E2_motif"/>
</dbReference>
<dbReference type="GO" id="GO:0009451">
    <property type="term" value="P:RNA modification"/>
    <property type="evidence" value="ECO:0007669"/>
    <property type="project" value="InterPro"/>
</dbReference>
<dbReference type="FunFam" id="1.25.40.10:FF:000073">
    <property type="entry name" value="Pentatricopeptide repeat-containing protein chloroplastic"/>
    <property type="match status" value="1"/>
</dbReference>
<gene>
    <name evidence="3" type="ORF">KI387_009907</name>
</gene>
<accession>A0AA38FKX0</accession>
<dbReference type="NCBIfam" id="TIGR00756">
    <property type="entry name" value="PPR"/>
    <property type="match status" value="6"/>
</dbReference>
<dbReference type="InterPro" id="IPR011990">
    <property type="entry name" value="TPR-like_helical_dom_sf"/>
</dbReference>
<feature type="non-terminal residue" evidence="3">
    <location>
        <position position="1"/>
    </location>
</feature>
<feature type="repeat" description="PPR" evidence="2">
    <location>
        <begin position="381"/>
        <end position="415"/>
    </location>
</feature>
<protein>
    <recommendedName>
        <fullName evidence="5">Chlororespiratory reduction 4</fullName>
    </recommendedName>
</protein>
<proteinExistence type="predicted"/>
<dbReference type="InterPro" id="IPR002885">
    <property type="entry name" value="PPR_rpt"/>
</dbReference>
<dbReference type="InterPro" id="IPR046960">
    <property type="entry name" value="PPR_At4g14850-like_plant"/>
</dbReference>
<feature type="repeat" description="PPR" evidence="2">
    <location>
        <begin position="350"/>
        <end position="380"/>
    </location>
</feature>
<feature type="repeat" description="PPR" evidence="2">
    <location>
        <begin position="111"/>
        <end position="145"/>
    </location>
</feature>
<dbReference type="EMBL" id="JAHRHJ020000008">
    <property type="protein sequence ID" value="KAH9305503.1"/>
    <property type="molecule type" value="Genomic_DNA"/>
</dbReference>
<feature type="repeat" description="PPR" evidence="2">
    <location>
        <begin position="212"/>
        <end position="246"/>
    </location>
</feature>
<evidence type="ECO:0000313" key="4">
    <source>
        <dbReference type="Proteomes" id="UP000824469"/>
    </source>
</evidence>
<evidence type="ECO:0008006" key="5">
    <source>
        <dbReference type="Google" id="ProtNLM"/>
    </source>
</evidence>
<dbReference type="Pfam" id="PF13041">
    <property type="entry name" value="PPR_2"/>
    <property type="match status" value="4"/>
</dbReference>
<dbReference type="PANTHER" id="PTHR47926">
    <property type="entry name" value="PENTATRICOPEPTIDE REPEAT-CONTAINING PROTEIN"/>
    <property type="match status" value="1"/>
</dbReference>
<name>A0AA38FKX0_TAXCH</name>
<dbReference type="FunFam" id="1.25.40.10:FF:002166">
    <property type="entry name" value="Pentatricopeptide (PPR) repeat-containing protein-like"/>
    <property type="match status" value="1"/>
</dbReference>
<dbReference type="Proteomes" id="UP000824469">
    <property type="component" value="Unassembled WGS sequence"/>
</dbReference>
<sequence length="596" mass="66667">NIHLRFLHRLVYASKPPPPHMEIEALCKEDRLKEVMHILHQMPVESGVYGCVLEVCASRKALSEGKEIHAQLMLNGLRINAFLATKLVRMYCKCGNTVDARLVFGNTANRTVFLWNTMIRGYANNGFYKEALFIYSQMQESGISPDNYTVLSVLKACAEMEDLGWGMKVHCWIIRSGYEFDLFVGNVLVAMYGKCRNLEYARQMFDKMPTRDNVSWNTIIAGYGQNGFFDQALEMFGLMELKGAVPDSLTIASVLPACVHGKGRSMEIARQVFDKMSGRDVISWNAMIAGYVQIGEWEEALSLFRQMKSEGVNPDSITITSALSACARLAALQHGKDIHEYMKNSMLGSHLFLCNALIDMYAKCGSVKDARLVFDSMPQRDVVSWTAMIACYGMHGHGKDAATLFFQMQQEGTQPDHITFVSVLSACSHAGMVNEGVQYFDVMIQDYCITPTVEHYACLVDLLGRAGHLHEAQDVIEQMPLQPNESVWGALLSACRVYGNTELGECAAKQLFTLAPEKSGYYVLLSNIYAEAGRWDDASTIRKLMSERGLKKEPGCSVIELKNRVHSFLVGDRSHPQSDEIYAMLDSLDRLMKAVG</sequence>
<dbReference type="InterPro" id="IPR046848">
    <property type="entry name" value="E_motif"/>
</dbReference>
<evidence type="ECO:0000256" key="1">
    <source>
        <dbReference type="ARBA" id="ARBA00022737"/>
    </source>
</evidence>
<dbReference type="Pfam" id="PF01535">
    <property type="entry name" value="PPR"/>
    <property type="match status" value="2"/>
</dbReference>
<feature type="non-terminal residue" evidence="3">
    <location>
        <position position="596"/>
    </location>
</feature>
<evidence type="ECO:0000313" key="3">
    <source>
        <dbReference type="EMBL" id="KAH9305503.1"/>
    </source>
</evidence>
<keyword evidence="4" id="KW-1185">Reference proteome</keyword>
<comment type="caution">
    <text evidence="3">The sequence shown here is derived from an EMBL/GenBank/DDBJ whole genome shotgun (WGS) entry which is preliminary data.</text>
</comment>
<dbReference type="AlphaFoldDB" id="A0AA38FKX0"/>
<reference evidence="3 4" key="1">
    <citation type="journal article" date="2021" name="Nat. Plants">
        <title>The Taxus genome provides insights into paclitaxel biosynthesis.</title>
        <authorList>
            <person name="Xiong X."/>
            <person name="Gou J."/>
            <person name="Liao Q."/>
            <person name="Li Y."/>
            <person name="Zhou Q."/>
            <person name="Bi G."/>
            <person name="Li C."/>
            <person name="Du R."/>
            <person name="Wang X."/>
            <person name="Sun T."/>
            <person name="Guo L."/>
            <person name="Liang H."/>
            <person name="Lu P."/>
            <person name="Wu Y."/>
            <person name="Zhang Z."/>
            <person name="Ro D.K."/>
            <person name="Shang Y."/>
            <person name="Huang S."/>
            <person name="Yan J."/>
        </authorList>
    </citation>
    <scope>NUCLEOTIDE SEQUENCE [LARGE SCALE GENOMIC DNA]</scope>
    <source>
        <strain evidence="3">Ta-2019</strain>
    </source>
</reference>
<feature type="repeat" description="PPR" evidence="2">
    <location>
        <begin position="280"/>
        <end position="314"/>
    </location>
</feature>
<dbReference type="PROSITE" id="PS51375">
    <property type="entry name" value="PPR"/>
    <property type="match status" value="5"/>
</dbReference>
<dbReference type="GO" id="GO:0003723">
    <property type="term" value="F:RNA binding"/>
    <property type="evidence" value="ECO:0007669"/>
    <property type="project" value="InterPro"/>
</dbReference>